<keyword evidence="2" id="KW-0808">Transferase</keyword>
<reference evidence="2" key="2">
    <citation type="submission" date="2007-03" db="EMBL/GenBank/DDBJ databases">
        <authorList>
            <consortium name="The International Medicago Genome Annotation Group"/>
        </authorList>
    </citation>
    <scope>NUCLEOTIDE SEQUENCE</scope>
</reference>
<dbReference type="InterPro" id="IPR000477">
    <property type="entry name" value="RT_dom"/>
</dbReference>
<evidence type="ECO:0000313" key="2">
    <source>
        <dbReference type="EMBL" id="ABN08243.1"/>
    </source>
</evidence>
<protein>
    <submittedName>
        <fullName evidence="2">RNA-directed DNA polymerase, putative</fullName>
    </submittedName>
</protein>
<sequence>MLKKDLMLFKVDFEKVYDYVDWNYLDIVMGMMSFPSSWRKWMKECIGTTTTSVLINGSPTDEFQLQRGLRQVDPLSPFLFLLAVEGLHVLMTYVVESGYSVGRHNPSVIFHLQFVNETLLLGVKN</sequence>
<name>A2Q3P3_MEDTR</name>
<keyword evidence="2" id="KW-0695">RNA-directed DNA polymerase</keyword>
<dbReference type="AlphaFoldDB" id="A2Q3P3"/>
<proteinExistence type="predicted"/>
<dbReference type="GO" id="GO:0003964">
    <property type="term" value="F:RNA-directed DNA polymerase activity"/>
    <property type="evidence" value="ECO:0007669"/>
    <property type="project" value="UniProtKB-KW"/>
</dbReference>
<organism evidence="2">
    <name type="scientific">Medicago truncatula</name>
    <name type="common">Barrel medic</name>
    <name type="synonym">Medicago tribuloides</name>
    <dbReference type="NCBI Taxonomy" id="3880"/>
    <lineage>
        <taxon>Eukaryota</taxon>
        <taxon>Viridiplantae</taxon>
        <taxon>Streptophyta</taxon>
        <taxon>Embryophyta</taxon>
        <taxon>Tracheophyta</taxon>
        <taxon>Spermatophyta</taxon>
        <taxon>Magnoliopsida</taxon>
        <taxon>eudicotyledons</taxon>
        <taxon>Gunneridae</taxon>
        <taxon>Pentapetalae</taxon>
        <taxon>rosids</taxon>
        <taxon>fabids</taxon>
        <taxon>Fabales</taxon>
        <taxon>Fabaceae</taxon>
        <taxon>Papilionoideae</taxon>
        <taxon>50 kb inversion clade</taxon>
        <taxon>NPAAA clade</taxon>
        <taxon>Hologalegina</taxon>
        <taxon>IRL clade</taxon>
        <taxon>Trifolieae</taxon>
        <taxon>Medicago</taxon>
    </lineage>
</organism>
<keyword evidence="2" id="KW-0548">Nucleotidyltransferase</keyword>
<dbReference type="PANTHER" id="PTHR46890">
    <property type="entry name" value="NON-LTR RETROLELEMENT REVERSE TRANSCRIPTASE-LIKE PROTEIN-RELATED"/>
    <property type="match status" value="1"/>
</dbReference>
<evidence type="ECO:0000259" key="1">
    <source>
        <dbReference type="Pfam" id="PF00078"/>
    </source>
</evidence>
<gene>
    <name evidence="2" type="ORF">MtrDRAFT_AC155886g19v2</name>
</gene>
<dbReference type="Pfam" id="PF00078">
    <property type="entry name" value="RVT_1"/>
    <property type="match status" value="1"/>
</dbReference>
<reference evidence="2" key="1">
    <citation type="submission" date="2005-04" db="EMBL/GenBank/DDBJ databases">
        <authorList>
            <person name="Town C.D."/>
        </authorList>
    </citation>
    <scope>NUCLEOTIDE SEQUENCE</scope>
</reference>
<dbReference type="EMBL" id="AC155886">
    <property type="protein sequence ID" value="ABN08243.1"/>
    <property type="molecule type" value="Genomic_DNA"/>
</dbReference>
<dbReference type="InterPro" id="IPR052343">
    <property type="entry name" value="Retrotransposon-Effector_Assoc"/>
</dbReference>
<feature type="domain" description="Reverse transcriptase" evidence="1">
    <location>
        <begin position="3"/>
        <end position="87"/>
    </location>
</feature>
<accession>A2Q3P3</accession>
<dbReference type="PANTHER" id="PTHR46890:SF50">
    <property type="entry name" value="RNA-DIRECTED DNA POLYMERASE, EUKARYOTA, REVERSE TRANSCRIPTASE ZINC-BINDING DOMAIN PROTEIN-RELATED"/>
    <property type="match status" value="1"/>
</dbReference>